<evidence type="ECO:0000313" key="2">
    <source>
        <dbReference type="EMBL" id="GGB80565.1"/>
    </source>
</evidence>
<accession>A0ABQ1JXP7</accession>
<keyword evidence="1" id="KW-0472">Membrane</keyword>
<keyword evidence="3" id="KW-1185">Reference proteome</keyword>
<name>A0ABQ1JXP7_9FLAO</name>
<protein>
    <submittedName>
        <fullName evidence="2">Uncharacterized protein</fullName>
    </submittedName>
</protein>
<evidence type="ECO:0000256" key="1">
    <source>
        <dbReference type="SAM" id="Phobius"/>
    </source>
</evidence>
<dbReference type="EMBL" id="BMJE01000005">
    <property type="protein sequence ID" value="GGB80565.1"/>
    <property type="molecule type" value="Genomic_DNA"/>
</dbReference>
<organism evidence="2 3">
    <name type="scientific">Flavobacterium suaedae</name>
    <dbReference type="NCBI Taxonomy" id="1767027"/>
    <lineage>
        <taxon>Bacteria</taxon>
        <taxon>Pseudomonadati</taxon>
        <taxon>Bacteroidota</taxon>
        <taxon>Flavobacteriia</taxon>
        <taxon>Flavobacteriales</taxon>
        <taxon>Flavobacteriaceae</taxon>
        <taxon>Flavobacterium</taxon>
    </lineage>
</organism>
<keyword evidence="1" id="KW-0812">Transmembrane</keyword>
<reference evidence="3" key="1">
    <citation type="journal article" date="2019" name="Int. J. Syst. Evol. Microbiol.">
        <title>The Global Catalogue of Microorganisms (GCM) 10K type strain sequencing project: providing services to taxonomists for standard genome sequencing and annotation.</title>
        <authorList>
            <consortium name="The Broad Institute Genomics Platform"/>
            <consortium name="The Broad Institute Genome Sequencing Center for Infectious Disease"/>
            <person name="Wu L."/>
            <person name="Ma J."/>
        </authorList>
    </citation>
    <scope>NUCLEOTIDE SEQUENCE [LARGE SCALE GENOMIC DNA]</scope>
    <source>
        <strain evidence="3">CGMCC 1.15461</strain>
    </source>
</reference>
<proteinExistence type="predicted"/>
<feature type="transmembrane region" description="Helical" evidence="1">
    <location>
        <begin position="41"/>
        <end position="63"/>
    </location>
</feature>
<evidence type="ECO:0000313" key="3">
    <source>
        <dbReference type="Proteomes" id="UP000615760"/>
    </source>
</evidence>
<dbReference type="Proteomes" id="UP000615760">
    <property type="component" value="Unassembled WGS sequence"/>
</dbReference>
<keyword evidence="1" id="KW-1133">Transmembrane helix</keyword>
<comment type="caution">
    <text evidence="2">The sequence shown here is derived from an EMBL/GenBank/DDBJ whole genome shotgun (WGS) entry which is preliminary data.</text>
</comment>
<gene>
    <name evidence="2" type="ORF">GCM10007424_20840</name>
</gene>
<sequence>MRFPITFTERIIVSLEVGYNDQDVPLYSNKPSLLAKYIKLFSPWLTIQFWLPAPYVVVLYLIIGGKSCDKQGVKNSIKNENRIFFNKTYMNLVAFDLRIYRNWKLIDLMFEF</sequence>